<reference evidence="8" key="1">
    <citation type="submission" date="2023-02" db="EMBL/GenBank/DDBJ databases">
        <title>Identification and recombinant expression of a fungal hydrolase from Papiliotrema laurentii that hydrolyzes apple cutin and clears colloidal polyester polyurethane.</title>
        <authorList>
            <consortium name="DOE Joint Genome Institute"/>
            <person name="Roman V.A."/>
            <person name="Bojanowski C."/>
            <person name="Crable B.R."/>
            <person name="Wagner D.N."/>
            <person name="Hung C.S."/>
            <person name="Nadeau L.J."/>
            <person name="Schratz L."/>
            <person name="Haridas S."/>
            <person name="Pangilinan J."/>
            <person name="Lipzen A."/>
            <person name="Na H."/>
            <person name="Yan M."/>
            <person name="Ng V."/>
            <person name="Grigoriev I.V."/>
            <person name="Spatafora J.W."/>
            <person name="Barlow D."/>
            <person name="Biffinger J."/>
            <person name="Kelley-Loughnane N."/>
            <person name="Varaljay V.A."/>
            <person name="Crookes-Goodson W.J."/>
        </authorList>
    </citation>
    <scope>NUCLEOTIDE SEQUENCE</scope>
    <source>
        <strain evidence="8">5307AH</strain>
    </source>
</reference>
<protein>
    <submittedName>
        <fullName evidence="8">NUDIX hydrolase domain-like protein</fullName>
    </submittedName>
</protein>
<comment type="cofactor">
    <cofactor evidence="2">
        <name>Mg(2+)</name>
        <dbReference type="ChEBI" id="CHEBI:18420"/>
    </cofactor>
</comment>
<evidence type="ECO:0000256" key="6">
    <source>
        <dbReference type="ARBA" id="ARBA00023211"/>
    </source>
</evidence>
<dbReference type="InterPro" id="IPR045121">
    <property type="entry name" value="CoAse"/>
</dbReference>
<proteinExistence type="predicted"/>
<feature type="domain" description="Nudix hydrolase" evidence="7">
    <location>
        <begin position="62"/>
        <end position="214"/>
    </location>
</feature>
<evidence type="ECO:0000256" key="4">
    <source>
        <dbReference type="ARBA" id="ARBA00022801"/>
    </source>
</evidence>
<dbReference type="Gene3D" id="3.90.79.10">
    <property type="entry name" value="Nucleoside Triphosphate Pyrophosphohydrolase"/>
    <property type="match status" value="1"/>
</dbReference>
<dbReference type="CDD" id="cd03426">
    <property type="entry name" value="NUDIX_CoAse_Nudt7"/>
    <property type="match status" value="1"/>
</dbReference>
<keyword evidence="9" id="KW-1185">Reference proteome</keyword>
<dbReference type="PANTHER" id="PTHR12992">
    <property type="entry name" value="NUDIX HYDROLASE"/>
    <property type="match status" value="1"/>
</dbReference>
<dbReference type="Pfam" id="PF00293">
    <property type="entry name" value="NUDIX"/>
    <property type="match status" value="1"/>
</dbReference>
<keyword evidence="4 8" id="KW-0378">Hydrolase</keyword>
<sequence length="265" mass="29685">MPPRLSVSTCLRRRCLYRSHRALHSFTRTDLAAVQKVLDPLPAFPLTAAPAHTHTNPRGRPPSDSAVLIPLININDEAHVLFQIRSTTMRVHAGEAGFPGGKADPEDVTLVDTALREANEELALDPRSVELLGSLPPEYSLGNRSRVWPVVGFVHAAPDFENIKHPLDSPLASTDISTFVHSPDEVDAILPLPLSAAQDPARQHLRFFRLERHKPYWKIRAEDLVVPPMKDPLEVWGLSGWFFNLLAWRTGWLPKPRASEPNDWL</sequence>
<dbReference type="AlphaFoldDB" id="A0AAD9CU67"/>
<gene>
    <name evidence="8" type="ORF">DB88DRAFT_498510</name>
</gene>
<organism evidence="8 9">
    <name type="scientific">Papiliotrema laurentii</name>
    <name type="common">Cryptococcus laurentii</name>
    <dbReference type="NCBI Taxonomy" id="5418"/>
    <lineage>
        <taxon>Eukaryota</taxon>
        <taxon>Fungi</taxon>
        <taxon>Dikarya</taxon>
        <taxon>Basidiomycota</taxon>
        <taxon>Agaricomycotina</taxon>
        <taxon>Tremellomycetes</taxon>
        <taxon>Tremellales</taxon>
        <taxon>Rhynchogastremaceae</taxon>
        <taxon>Papiliotrema</taxon>
    </lineage>
</organism>
<evidence type="ECO:0000313" key="8">
    <source>
        <dbReference type="EMBL" id="KAK1921590.1"/>
    </source>
</evidence>
<keyword evidence="3" id="KW-0479">Metal-binding</keyword>
<dbReference type="InterPro" id="IPR015797">
    <property type="entry name" value="NUDIX_hydrolase-like_dom_sf"/>
</dbReference>
<dbReference type="PANTHER" id="PTHR12992:SF24">
    <property type="entry name" value="PEROXISOMAL COENZYME A DIPHOSPHATASE NUDT7"/>
    <property type="match status" value="1"/>
</dbReference>
<evidence type="ECO:0000313" key="9">
    <source>
        <dbReference type="Proteomes" id="UP001182556"/>
    </source>
</evidence>
<dbReference type="GO" id="GO:0010945">
    <property type="term" value="F:coenzyme A diphosphatase activity"/>
    <property type="evidence" value="ECO:0007669"/>
    <property type="project" value="InterPro"/>
</dbReference>
<comment type="caution">
    <text evidence="8">The sequence shown here is derived from an EMBL/GenBank/DDBJ whole genome shotgun (WGS) entry which is preliminary data.</text>
</comment>
<evidence type="ECO:0000256" key="3">
    <source>
        <dbReference type="ARBA" id="ARBA00022723"/>
    </source>
</evidence>
<keyword evidence="6" id="KW-0464">Manganese</keyword>
<accession>A0AAD9CU67</accession>
<evidence type="ECO:0000256" key="5">
    <source>
        <dbReference type="ARBA" id="ARBA00022842"/>
    </source>
</evidence>
<dbReference type="Proteomes" id="UP001182556">
    <property type="component" value="Unassembled WGS sequence"/>
</dbReference>
<comment type="cofactor">
    <cofactor evidence="1">
        <name>Mn(2+)</name>
        <dbReference type="ChEBI" id="CHEBI:29035"/>
    </cofactor>
</comment>
<name>A0AAD9CU67_PAPLA</name>
<dbReference type="GO" id="GO:0046872">
    <property type="term" value="F:metal ion binding"/>
    <property type="evidence" value="ECO:0007669"/>
    <property type="project" value="UniProtKB-KW"/>
</dbReference>
<evidence type="ECO:0000256" key="1">
    <source>
        <dbReference type="ARBA" id="ARBA00001936"/>
    </source>
</evidence>
<dbReference type="EMBL" id="JAODAN010000010">
    <property type="protein sequence ID" value="KAK1921590.1"/>
    <property type="molecule type" value="Genomic_DNA"/>
</dbReference>
<keyword evidence="5" id="KW-0460">Magnesium</keyword>
<dbReference type="GO" id="GO:0015938">
    <property type="term" value="P:coenzyme A catabolic process"/>
    <property type="evidence" value="ECO:0007669"/>
    <property type="project" value="TreeGrafter"/>
</dbReference>
<evidence type="ECO:0000256" key="2">
    <source>
        <dbReference type="ARBA" id="ARBA00001946"/>
    </source>
</evidence>
<dbReference type="PROSITE" id="PS51462">
    <property type="entry name" value="NUDIX"/>
    <property type="match status" value="1"/>
</dbReference>
<dbReference type="InterPro" id="IPR000086">
    <property type="entry name" value="NUDIX_hydrolase_dom"/>
</dbReference>
<evidence type="ECO:0000259" key="7">
    <source>
        <dbReference type="PROSITE" id="PS51462"/>
    </source>
</evidence>
<dbReference type="SUPFAM" id="SSF55811">
    <property type="entry name" value="Nudix"/>
    <property type="match status" value="1"/>
</dbReference>